<protein>
    <submittedName>
        <fullName evidence="4">C6 finger domain protein</fullName>
    </submittedName>
</protein>
<accession>A0A0F4YR25</accession>
<dbReference type="InterPro" id="IPR021858">
    <property type="entry name" value="Fun_TF"/>
</dbReference>
<dbReference type="AlphaFoldDB" id="A0A0F4YR25"/>
<keyword evidence="2" id="KW-0539">Nucleus</keyword>
<dbReference type="RefSeq" id="XP_013327296.1">
    <property type="nucleotide sequence ID" value="XM_013471842.1"/>
</dbReference>
<reference evidence="4 5" key="1">
    <citation type="submission" date="2015-04" db="EMBL/GenBank/DDBJ databases">
        <authorList>
            <person name="Heijne W.H."/>
            <person name="Fedorova N.D."/>
            <person name="Nierman W.C."/>
            <person name="Vollebregt A.W."/>
            <person name="Zhao Z."/>
            <person name="Wu L."/>
            <person name="Kumar M."/>
            <person name="Stam H."/>
            <person name="van den Berg M.A."/>
            <person name="Pel H.J."/>
        </authorList>
    </citation>
    <scope>NUCLEOTIDE SEQUENCE [LARGE SCALE GENOMIC DNA]</scope>
    <source>
        <strain evidence="4 5">CBS 393.64</strain>
    </source>
</reference>
<dbReference type="OrthoDB" id="5229455at2759"/>
<dbReference type="STRING" id="1408163.A0A0F4YR25"/>
<dbReference type="PANTHER" id="PTHR37534:SF43">
    <property type="entry name" value="FINGER DOMAIN PROTEIN, PUTATIVE (AFU_ORTHOLOGUE AFUA_1G01850)-RELATED"/>
    <property type="match status" value="1"/>
</dbReference>
<dbReference type="EMBL" id="LASV01000241">
    <property type="protein sequence ID" value="KKA20684.1"/>
    <property type="molecule type" value="Genomic_DNA"/>
</dbReference>
<evidence type="ECO:0000256" key="1">
    <source>
        <dbReference type="ARBA" id="ARBA00004123"/>
    </source>
</evidence>
<evidence type="ECO:0000256" key="2">
    <source>
        <dbReference type="ARBA" id="ARBA00023242"/>
    </source>
</evidence>
<evidence type="ECO:0000313" key="5">
    <source>
        <dbReference type="Proteomes" id="UP000053958"/>
    </source>
</evidence>
<comment type="subcellular location">
    <subcellularLocation>
        <location evidence="1">Nucleus</location>
    </subcellularLocation>
</comment>
<dbReference type="PANTHER" id="PTHR37534">
    <property type="entry name" value="TRANSCRIPTIONAL ACTIVATOR PROTEIN UGA3"/>
    <property type="match status" value="1"/>
</dbReference>
<feature type="region of interest" description="Disordered" evidence="3">
    <location>
        <begin position="488"/>
        <end position="510"/>
    </location>
</feature>
<dbReference type="GO" id="GO:0000976">
    <property type="term" value="F:transcription cis-regulatory region binding"/>
    <property type="evidence" value="ECO:0007669"/>
    <property type="project" value="TreeGrafter"/>
</dbReference>
<feature type="region of interest" description="Disordered" evidence="3">
    <location>
        <begin position="252"/>
        <end position="294"/>
    </location>
</feature>
<feature type="region of interest" description="Disordered" evidence="3">
    <location>
        <begin position="356"/>
        <end position="381"/>
    </location>
</feature>
<evidence type="ECO:0000313" key="4">
    <source>
        <dbReference type="EMBL" id="KKA20684.1"/>
    </source>
</evidence>
<gene>
    <name evidence="4" type="ORF">T310_5300</name>
</gene>
<dbReference type="GO" id="GO:0005634">
    <property type="term" value="C:nucleus"/>
    <property type="evidence" value="ECO:0007669"/>
    <property type="project" value="UniProtKB-SubCell"/>
</dbReference>
<comment type="caution">
    <text evidence="4">The sequence shown here is derived from an EMBL/GenBank/DDBJ whole genome shotgun (WGS) entry which is preliminary data.</text>
</comment>
<keyword evidence="5" id="KW-1185">Reference proteome</keyword>
<evidence type="ECO:0000256" key="3">
    <source>
        <dbReference type="SAM" id="MobiDB-lite"/>
    </source>
</evidence>
<sequence>MNPARALSGLPCLSMRSTKAYRPLASHISAHTACVQAAVICSYLLSRGDQPAQLDPLSRSEVLAVALRPLIALYLAIPCYLLPSVKRTTTSMNREKDPTLSMKSIISKGSAERITSLERLTRPTKEAGCSRAETEESEGMLAMQGAQGKMTLNILPSGEEKPSCSNCLRQGGVCDYSIRLNWEGRTKRKPTAEPATPSSGSGMVIFSSSFQRSPGQGVDSTAPADRDSLPTFPVPTSITWITESVRRVVQSSQNSPITPASLFGNFPVSPGNDNERSYSSVSVPTNQSEQTLSPPALLQDVSTQYEISRPPKPQVLSYPTPSDMNLLGSGIGSLSSLAFDSHSVSQPTSFLRQTFPAATEASARSPIEDPEQTHPAKRLRRSSYTFSAGVATVENPISSQAEGSTAAEDNHLNSVSQNLRRVPVNSLLSHSTELVPAEARLGYATHGRQQGHLDSETVNFGLDCGYPDYDLNKIDDSGAIENITSLDGIARDSRSSPASEDAATGSQRPRKKTVFTTGGYYASPVEINIPRYLTPLPSTLRENPINLMYFHHFLNHTARILVPHDCEENPFISVLPSMAITDPNLLNLMLAYSASHRARFLRHPEPSNRIAHWVRDVFPTLRHALDDPQENVTDSHLATAIMLLSLKIISPSTFEVPITWQDHLNLARDLFLAREIQYLAHPGNKVAFFLARWFGYLDIFGSLSCRGGPPLFEGSYWSPTPSGCVPSEDDDYRVDCVTGFTPRTGVYLARLGCLTCRCDNERFDKEGNFLPDWTPSEDVVLAAEALLDDMSRSRQRGHASGTHHTEQENQEMIAIDMAFHWSAVLHVHRRVLGKPAFAPEIKNARKLMQRCWEEELPWIALGQGEFLG</sequence>
<dbReference type="Proteomes" id="UP000053958">
    <property type="component" value="Unassembled WGS sequence"/>
</dbReference>
<feature type="region of interest" description="Disordered" evidence="3">
    <location>
        <begin position="185"/>
        <end position="232"/>
    </location>
</feature>
<dbReference type="GO" id="GO:0003700">
    <property type="term" value="F:DNA-binding transcription factor activity"/>
    <property type="evidence" value="ECO:0007669"/>
    <property type="project" value="TreeGrafter"/>
</dbReference>
<feature type="compositionally biased region" description="Polar residues" evidence="3">
    <location>
        <begin position="277"/>
        <end position="293"/>
    </location>
</feature>
<dbReference type="GeneID" id="25317645"/>
<name>A0A0F4YR25_RASE3</name>
<feature type="compositionally biased region" description="Low complexity" evidence="3">
    <location>
        <begin position="198"/>
        <end position="210"/>
    </location>
</feature>
<dbReference type="Pfam" id="PF11951">
    <property type="entry name" value="Fungal_trans_2"/>
    <property type="match status" value="1"/>
</dbReference>
<proteinExistence type="predicted"/>
<dbReference type="GO" id="GO:0045944">
    <property type="term" value="P:positive regulation of transcription by RNA polymerase II"/>
    <property type="evidence" value="ECO:0007669"/>
    <property type="project" value="TreeGrafter"/>
</dbReference>
<organism evidence="4 5">
    <name type="scientific">Rasamsonia emersonii (strain ATCC 16479 / CBS 393.64 / IMI 116815)</name>
    <dbReference type="NCBI Taxonomy" id="1408163"/>
    <lineage>
        <taxon>Eukaryota</taxon>
        <taxon>Fungi</taxon>
        <taxon>Dikarya</taxon>
        <taxon>Ascomycota</taxon>
        <taxon>Pezizomycotina</taxon>
        <taxon>Eurotiomycetes</taxon>
        <taxon>Eurotiomycetidae</taxon>
        <taxon>Eurotiales</taxon>
        <taxon>Trichocomaceae</taxon>
        <taxon>Rasamsonia</taxon>
    </lineage>
</organism>